<organism evidence="7 8">
    <name type="scientific">Exophiala aquamarina CBS 119918</name>
    <dbReference type="NCBI Taxonomy" id="1182545"/>
    <lineage>
        <taxon>Eukaryota</taxon>
        <taxon>Fungi</taxon>
        <taxon>Dikarya</taxon>
        <taxon>Ascomycota</taxon>
        <taxon>Pezizomycotina</taxon>
        <taxon>Eurotiomycetes</taxon>
        <taxon>Chaetothyriomycetidae</taxon>
        <taxon>Chaetothyriales</taxon>
        <taxon>Herpotrichiellaceae</taxon>
        <taxon>Exophiala</taxon>
    </lineage>
</organism>
<dbReference type="RefSeq" id="XP_013258303.1">
    <property type="nucleotide sequence ID" value="XM_013402849.1"/>
</dbReference>
<evidence type="ECO:0000256" key="4">
    <source>
        <dbReference type="ARBA" id="ARBA00023136"/>
    </source>
</evidence>
<comment type="caution">
    <text evidence="7">The sequence shown here is derived from an EMBL/GenBank/DDBJ whole genome shotgun (WGS) entry which is preliminary data.</text>
</comment>
<dbReference type="Proteomes" id="UP000027920">
    <property type="component" value="Unassembled WGS sequence"/>
</dbReference>
<accession>A0A072P8W4</accession>
<dbReference type="InterPro" id="IPR005828">
    <property type="entry name" value="MFS_sugar_transport-like"/>
</dbReference>
<gene>
    <name evidence="7" type="ORF">A1O9_08463</name>
</gene>
<dbReference type="GeneID" id="25283376"/>
<dbReference type="SUPFAM" id="SSF103473">
    <property type="entry name" value="MFS general substrate transporter"/>
    <property type="match status" value="1"/>
</dbReference>
<comment type="subcellular location">
    <subcellularLocation>
        <location evidence="1">Membrane</location>
        <topology evidence="1">Multi-pass membrane protein</topology>
    </subcellularLocation>
</comment>
<dbReference type="AlphaFoldDB" id="A0A072P8W4"/>
<dbReference type="Pfam" id="PF00083">
    <property type="entry name" value="Sugar_tr"/>
    <property type="match status" value="1"/>
</dbReference>
<dbReference type="InterPro" id="IPR020846">
    <property type="entry name" value="MFS_dom"/>
</dbReference>
<evidence type="ECO:0000313" key="7">
    <source>
        <dbReference type="EMBL" id="KEF55713.1"/>
    </source>
</evidence>
<feature type="transmembrane region" description="Helical" evidence="5">
    <location>
        <begin position="34"/>
        <end position="54"/>
    </location>
</feature>
<dbReference type="VEuPathDB" id="FungiDB:A1O9_08463"/>
<evidence type="ECO:0000313" key="8">
    <source>
        <dbReference type="Proteomes" id="UP000027920"/>
    </source>
</evidence>
<feature type="transmembrane region" description="Helical" evidence="5">
    <location>
        <begin position="61"/>
        <end position="81"/>
    </location>
</feature>
<name>A0A072P8W4_9EURO</name>
<keyword evidence="2 5" id="KW-0812">Transmembrane</keyword>
<dbReference type="GO" id="GO:0022857">
    <property type="term" value="F:transmembrane transporter activity"/>
    <property type="evidence" value="ECO:0007669"/>
    <property type="project" value="InterPro"/>
</dbReference>
<keyword evidence="8" id="KW-1185">Reference proteome</keyword>
<evidence type="ECO:0000259" key="6">
    <source>
        <dbReference type="PROSITE" id="PS50850"/>
    </source>
</evidence>
<dbReference type="PROSITE" id="PS50850">
    <property type="entry name" value="MFS"/>
    <property type="match status" value="1"/>
</dbReference>
<dbReference type="Gene3D" id="1.20.1250.20">
    <property type="entry name" value="MFS general substrate transporter like domains"/>
    <property type="match status" value="1"/>
</dbReference>
<evidence type="ECO:0000256" key="5">
    <source>
        <dbReference type="SAM" id="Phobius"/>
    </source>
</evidence>
<protein>
    <recommendedName>
        <fullName evidence="6">Major facilitator superfamily (MFS) profile domain-containing protein</fullName>
    </recommendedName>
</protein>
<evidence type="ECO:0000256" key="2">
    <source>
        <dbReference type="ARBA" id="ARBA00022692"/>
    </source>
</evidence>
<keyword evidence="3 5" id="KW-1133">Transmembrane helix</keyword>
<sequence>MPSYGRAFGHCQQVSDPVTDIAVLSTLQTPLTSIPMLLFAVGASLAGLLGTWFGRRHMIQMACGLCILSAAGMLGTGGSFLNYMVGKRIGGIGIGQLQAVAIVYDSECTSPSKR</sequence>
<evidence type="ECO:0000256" key="1">
    <source>
        <dbReference type="ARBA" id="ARBA00004141"/>
    </source>
</evidence>
<dbReference type="HOGENOM" id="CLU_2121066_0_0_1"/>
<dbReference type="InterPro" id="IPR036259">
    <property type="entry name" value="MFS_trans_sf"/>
</dbReference>
<feature type="domain" description="Major facilitator superfamily (MFS) profile" evidence="6">
    <location>
        <begin position="1"/>
        <end position="114"/>
    </location>
</feature>
<evidence type="ECO:0000256" key="3">
    <source>
        <dbReference type="ARBA" id="ARBA00022989"/>
    </source>
</evidence>
<dbReference type="EMBL" id="AMGV01000007">
    <property type="protein sequence ID" value="KEF55713.1"/>
    <property type="molecule type" value="Genomic_DNA"/>
</dbReference>
<dbReference type="PROSITE" id="PS00217">
    <property type="entry name" value="SUGAR_TRANSPORT_2"/>
    <property type="match status" value="1"/>
</dbReference>
<keyword evidence="4 5" id="KW-0472">Membrane</keyword>
<dbReference type="InterPro" id="IPR005829">
    <property type="entry name" value="Sugar_transporter_CS"/>
</dbReference>
<dbReference type="GO" id="GO:0016020">
    <property type="term" value="C:membrane"/>
    <property type="evidence" value="ECO:0007669"/>
    <property type="project" value="UniProtKB-SubCell"/>
</dbReference>
<proteinExistence type="predicted"/>
<reference evidence="7 8" key="1">
    <citation type="submission" date="2013-03" db="EMBL/GenBank/DDBJ databases">
        <title>The Genome Sequence of Exophiala aquamarina CBS 119918.</title>
        <authorList>
            <consortium name="The Broad Institute Genomics Platform"/>
            <person name="Cuomo C."/>
            <person name="de Hoog S."/>
            <person name="Gorbushina A."/>
            <person name="Walker B."/>
            <person name="Young S.K."/>
            <person name="Zeng Q."/>
            <person name="Gargeya S."/>
            <person name="Fitzgerald M."/>
            <person name="Haas B."/>
            <person name="Abouelleil A."/>
            <person name="Allen A.W."/>
            <person name="Alvarado L."/>
            <person name="Arachchi H.M."/>
            <person name="Berlin A.M."/>
            <person name="Chapman S.B."/>
            <person name="Gainer-Dewar J."/>
            <person name="Goldberg J."/>
            <person name="Griggs A."/>
            <person name="Gujja S."/>
            <person name="Hansen M."/>
            <person name="Howarth C."/>
            <person name="Imamovic A."/>
            <person name="Ireland A."/>
            <person name="Larimer J."/>
            <person name="McCowan C."/>
            <person name="Murphy C."/>
            <person name="Pearson M."/>
            <person name="Poon T.W."/>
            <person name="Priest M."/>
            <person name="Roberts A."/>
            <person name="Saif S."/>
            <person name="Shea T."/>
            <person name="Sisk P."/>
            <person name="Sykes S."/>
            <person name="Wortman J."/>
            <person name="Nusbaum C."/>
            <person name="Birren B."/>
        </authorList>
    </citation>
    <scope>NUCLEOTIDE SEQUENCE [LARGE SCALE GENOMIC DNA]</scope>
    <source>
        <strain evidence="7 8">CBS 119918</strain>
    </source>
</reference>